<feature type="domain" description="CBS" evidence="4">
    <location>
        <begin position="94"/>
        <end position="152"/>
    </location>
</feature>
<reference evidence="5" key="1">
    <citation type="submission" date="2022-11" db="EMBL/GenBank/DDBJ databases">
        <title>Biodiversity and phylogenetic relationships of bacteria.</title>
        <authorList>
            <person name="Machado R.A.R."/>
            <person name="Bhat A."/>
            <person name="Loulou A."/>
            <person name="Kallel S."/>
        </authorList>
    </citation>
    <scope>NUCLEOTIDE SEQUENCE</scope>
    <source>
        <strain evidence="5">K-TC2</strain>
    </source>
</reference>
<dbReference type="Pfam" id="PF04972">
    <property type="entry name" value="BON"/>
    <property type="match status" value="1"/>
</dbReference>
<dbReference type="Gene3D" id="3.10.580.10">
    <property type="entry name" value="CBS-domain"/>
    <property type="match status" value="1"/>
</dbReference>
<organism evidence="5 6">
    <name type="scientific">Kaistia nematophila</name>
    <dbReference type="NCBI Taxonomy" id="2994654"/>
    <lineage>
        <taxon>Bacteria</taxon>
        <taxon>Pseudomonadati</taxon>
        <taxon>Pseudomonadota</taxon>
        <taxon>Alphaproteobacteria</taxon>
        <taxon>Hyphomicrobiales</taxon>
        <taxon>Kaistiaceae</taxon>
        <taxon>Kaistia</taxon>
    </lineage>
</organism>
<evidence type="ECO:0000313" key="5">
    <source>
        <dbReference type="EMBL" id="MCX5570173.1"/>
    </source>
</evidence>
<sequence>MLARDIMHGPVISVERETPVADIAKLLIEKRISAVPVIDDSGALAGIVSEEDLIHRERAGTEIGRPWWLRIFANDQILADDYVRSHGMRATDVMTSEVISVPEDAPLLKIVELMAKNHIRRVVVRDGNRPVGMISRADVLRAVDEIEQTRQSTDRDREIRTLLLTELRKQPWFRLQDQDVAVSGGVVTYRGVVGTPSEQAALRVAAEAVPGVVRVMDLTLAESDTTLF</sequence>
<dbReference type="SMART" id="SM00116">
    <property type="entry name" value="CBS"/>
    <property type="match status" value="2"/>
</dbReference>
<evidence type="ECO:0000259" key="4">
    <source>
        <dbReference type="PROSITE" id="PS51371"/>
    </source>
</evidence>
<dbReference type="InterPro" id="IPR046342">
    <property type="entry name" value="CBS_dom_sf"/>
</dbReference>
<evidence type="ECO:0000259" key="3">
    <source>
        <dbReference type="PROSITE" id="PS50914"/>
    </source>
</evidence>
<dbReference type="InterPro" id="IPR007055">
    <property type="entry name" value="BON_dom"/>
</dbReference>
<dbReference type="PANTHER" id="PTHR43080">
    <property type="entry name" value="CBS DOMAIN-CONTAINING PROTEIN CBSX3, MITOCHONDRIAL"/>
    <property type="match status" value="1"/>
</dbReference>
<evidence type="ECO:0000256" key="2">
    <source>
        <dbReference type="PROSITE-ProRule" id="PRU00703"/>
    </source>
</evidence>
<dbReference type="Proteomes" id="UP001144805">
    <property type="component" value="Unassembled WGS sequence"/>
</dbReference>
<dbReference type="Pfam" id="PF00571">
    <property type="entry name" value="CBS"/>
    <property type="match status" value="2"/>
</dbReference>
<evidence type="ECO:0000313" key="6">
    <source>
        <dbReference type="Proteomes" id="UP001144805"/>
    </source>
</evidence>
<dbReference type="PROSITE" id="PS50914">
    <property type="entry name" value="BON"/>
    <property type="match status" value="1"/>
</dbReference>
<keyword evidence="6" id="KW-1185">Reference proteome</keyword>
<dbReference type="CDD" id="cd04586">
    <property type="entry name" value="CBS_pair_BON_assoc"/>
    <property type="match status" value="1"/>
</dbReference>
<dbReference type="RefSeq" id="WP_266339142.1">
    <property type="nucleotide sequence ID" value="NZ_JAPKNK010000005.1"/>
</dbReference>
<protein>
    <submittedName>
        <fullName evidence="5">CBS domain-containing protein</fullName>
    </submittedName>
</protein>
<feature type="domain" description="CBS" evidence="4">
    <location>
        <begin position="7"/>
        <end position="63"/>
    </location>
</feature>
<dbReference type="AlphaFoldDB" id="A0A9X3E320"/>
<dbReference type="InterPro" id="IPR017080">
    <property type="entry name" value="UCP036990_CBS_BON"/>
</dbReference>
<dbReference type="PROSITE" id="PS51371">
    <property type="entry name" value="CBS"/>
    <property type="match status" value="2"/>
</dbReference>
<dbReference type="InterPro" id="IPR051257">
    <property type="entry name" value="Diverse_CBS-Domain"/>
</dbReference>
<evidence type="ECO:0000256" key="1">
    <source>
        <dbReference type="ARBA" id="ARBA00023122"/>
    </source>
</evidence>
<dbReference type="SUPFAM" id="SSF54631">
    <property type="entry name" value="CBS-domain pair"/>
    <property type="match status" value="1"/>
</dbReference>
<accession>A0A9X3E320</accession>
<comment type="caution">
    <text evidence="5">The sequence shown here is derived from an EMBL/GenBank/DDBJ whole genome shotgun (WGS) entry which is preliminary data.</text>
</comment>
<dbReference type="PIRSF" id="PIRSF036990">
    <property type="entry name" value="UCP036990_CBS_BON"/>
    <property type="match status" value="1"/>
</dbReference>
<dbReference type="InterPro" id="IPR000644">
    <property type="entry name" value="CBS_dom"/>
</dbReference>
<dbReference type="EMBL" id="JAPKNK010000005">
    <property type="protein sequence ID" value="MCX5570173.1"/>
    <property type="molecule type" value="Genomic_DNA"/>
</dbReference>
<proteinExistence type="predicted"/>
<gene>
    <name evidence="5" type="ORF">OSH07_13290</name>
</gene>
<keyword evidence="1 2" id="KW-0129">CBS domain</keyword>
<name>A0A9X3E320_9HYPH</name>
<dbReference type="PANTHER" id="PTHR43080:SF26">
    <property type="entry name" value="REGULATORY PROTEIN"/>
    <property type="match status" value="1"/>
</dbReference>
<feature type="domain" description="BON" evidence="3">
    <location>
        <begin position="155"/>
        <end position="223"/>
    </location>
</feature>